<dbReference type="RefSeq" id="WP_175225893.1">
    <property type="nucleotide sequence ID" value="NZ_CADIKH010000006.1"/>
</dbReference>
<accession>A0A6J5DC85</accession>
<protein>
    <submittedName>
        <fullName evidence="1">Uncharacterized protein</fullName>
    </submittedName>
</protein>
<proteinExistence type="predicted"/>
<dbReference type="AlphaFoldDB" id="A0A6J5DC85"/>
<gene>
    <name evidence="1" type="ORF">LMG29542_01570</name>
</gene>
<dbReference type="Proteomes" id="UP000494363">
    <property type="component" value="Unassembled WGS sequence"/>
</dbReference>
<dbReference type="EMBL" id="CADIKH010000006">
    <property type="protein sequence ID" value="CAB3751859.1"/>
    <property type="molecule type" value="Genomic_DNA"/>
</dbReference>
<sequence>MSTKASIKWRDRTASQPGFHLYFDVLDDLVDGRNETAVYLRLDGVAVHLETTRDGDASVTVELPQETARALGLIPDAGIGSESPTPPR</sequence>
<name>A0A6J5DC85_9BURK</name>
<evidence type="ECO:0000313" key="2">
    <source>
        <dbReference type="Proteomes" id="UP000494363"/>
    </source>
</evidence>
<organism evidence="1 2">
    <name type="scientific">Paraburkholderia humisilvae</name>
    <dbReference type="NCBI Taxonomy" id="627669"/>
    <lineage>
        <taxon>Bacteria</taxon>
        <taxon>Pseudomonadati</taxon>
        <taxon>Pseudomonadota</taxon>
        <taxon>Betaproteobacteria</taxon>
        <taxon>Burkholderiales</taxon>
        <taxon>Burkholderiaceae</taxon>
        <taxon>Paraburkholderia</taxon>
    </lineage>
</organism>
<reference evidence="1 2" key="1">
    <citation type="submission" date="2020-04" db="EMBL/GenBank/DDBJ databases">
        <authorList>
            <person name="De Canck E."/>
        </authorList>
    </citation>
    <scope>NUCLEOTIDE SEQUENCE [LARGE SCALE GENOMIC DNA]</scope>
    <source>
        <strain evidence="1 2">LMG 29542</strain>
    </source>
</reference>
<evidence type="ECO:0000313" key="1">
    <source>
        <dbReference type="EMBL" id="CAB3751859.1"/>
    </source>
</evidence>
<keyword evidence="2" id="KW-1185">Reference proteome</keyword>